<evidence type="ECO:0000256" key="1">
    <source>
        <dbReference type="SAM" id="MobiDB-lite"/>
    </source>
</evidence>
<feature type="region of interest" description="Disordered" evidence="1">
    <location>
        <begin position="228"/>
        <end position="401"/>
    </location>
</feature>
<evidence type="ECO:0000313" key="3">
    <source>
        <dbReference type="Proteomes" id="UP000591131"/>
    </source>
</evidence>
<comment type="caution">
    <text evidence="2">The sequence shown here is derived from an EMBL/GenBank/DDBJ whole genome shotgun (WGS) entry which is preliminary data.</text>
</comment>
<evidence type="ECO:0000313" key="2">
    <source>
        <dbReference type="EMBL" id="KAF4659442.1"/>
    </source>
</evidence>
<name>A0A7J6LJH8_PERCH</name>
<dbReference type="EMBL" id="JAAPAO010000452">
    <property type="protein sequence ID" value="KAF4659442.1"/>
    <property type="molecule type" value="Genomic_DNA"/>
</dbReference>
<organism evidence="2 3">
    <name type="scientific">Perkinsus chesapeaki</name>
    <name type="common">Clam parasite</name>
    <name type="synonym">Perkinsus andrewsi</name>
    <dbReference type="NCBI Taxonomy" id="330153"/>
    <lineage>
        <taxon>Eukaryota</taxon>
        <taxon>Sar</taxon>
        <taxon>Alveolata</taxon>
        <taxon>Perkinsozoa</taxon>
        <taxon>Perkinsea</taxon>
        <taxon>Perkinsida</taxon>
        <taxon>Perkinsidae</taxon>
        <taxon>Perkinsus</taxon>
    </lineage>
</organism>
<proteinExistence type="predicted"/>
<accession>A0A7J6LJH8</accession>
<gene>
    <name evidence="2" type="ORF">FOL47_007587</name>
</gene>
<protein>
    <submittedName>
        <fullName evidence="2">Uncharacterized protein</fullName>
    </submittedName>
</protein>
<feature type="compositionally biased region" description="Basic and acidic residues" evidence="1">
    <location>
        <begin position="380"/>
        <end position="395"/>
    </location>
</feature>
<dbReference type="OrthoDB" id="10274492at2759"/>
<feature type="compositionally biased region" description="Acidic residues" evidence="1">
    <location>
        <begin position="252"/>
        <end position="264"/>
    </location>
</feature>
<dbReference type="AlphaFoldDB" id="A0A7J6LJH8"/>
<feature type="compositionally biased region" description="Low complexity" evidence="1">
    <location>
        <begin position="298"/>
        <end position="317"/>
    </location>
</feature>
<dbReference type="Proteomes" id="UP000591131">
    <property type="component" value="Unassembled WGS sequence"/>
</dbReference>
<sequence>MLYRTDQIEARQHHLLPPPDNDDLLPEWTSLMICSRYPGDPPPYEAAIMGDFNGSTWDVTCPQDDYLDLLELLVGLFEQDKLLRMENMEQQKRRLTEVLERVNYYSVTLKQFNKIVAEQNKLLRHTIHTMGENGSNITACVAEIGGQRDTLLSENRTLLLEKTGRPKMRMRLNAFDAYVTEVEKNDKHSTNPTDPSEEAHLVEIKKGRKDITVNIPERDSKREYETVKVFGDGSNSDKDDEDAWFGGWFGGPDDEPVEEEAEEGGEIRRIGRSRKDNKKVTKTKKRKKKERKLKQEQSSPSESEVSRSSRSSFSGDSESYRLGRTYGRSRHKADMSDSEADSVISLGKSDHQTDSDGSVHNNHHGRRCQRCGYKPNGNEKQFEDEVNHHNGEVPRQDVASTDDLENMDFDTLWEKMWETNLSFDEQSPAEEAPSDLAAHAVEVSDTQEERREEEAPSESWLQRIWKTFVEKNTTTPEDEAVKPEIPIDLPVDDCEPKGEKRVASNESPLLEMPIPEELDSVIDGESIARTEKIRRWLMQHAVLEVTAKREIDDRTGSPKTLRRIGSRTRSTLTMAQQEILRHLSKRRLQVMLMPRGKHASASYPY</sequence>
<keyword evidence="3" id="KW-1185">Reference proteome</keyword>
<feature type="compositionally biased region" description="Basic residues" evidence="1">
    <location>
        <begin position="270"/>
        <end position="292"/>
    </location>
</feature>
<reference evidence="2 3" key="1">
    <citation type="submission" date="2020-04" db="EMBL/GenBank/DDBJ databases">
        <title>Perkinsus chesapeaki whole genome sequence.</title>
        <authorList>
            <person name="Bogema D.R."/>
        </authorList>
    </citation>
    <scope>NUCLEOTIDE SEQUENCE [LARGE SCALE GENOMIC DNA]</scope>
    <source>
        <strain evidence="2">ATCC PRA-425</strain>
    </source>
</reference>